<dbReference type="PROSITE" id="PS50109">
    <property type="entry name" value="HIS_KIN"/>
    <property type="match status" value="1"/>
</dbReference>
<dbReference type="InterPro" id="IPR003594">
    <property type="entry name" value="HATPase_dom"/>
</dbReference>
<dbReference type="EMBL" id="CP084930">
    <property type="protein sequence ID" value="USI73512.1"/>
    <property type="molecule type" value="Genomic_DNA"/>
</dbReference>
<dbReference type="RefSeq" id="WP_252167322.1">
    <property type="nucleotide sequence ID" value="NZ_CP084930.1"/>
</dbReference>
<feature type="domain" description="Histidine kinase" evidence="3">
    <location>
        <begin position="37"/>
        <end position="250"/>
    </location>
</feature>
<dbReference type="InterPro" id="IPR005467">
    <property type="entry name" value="His_kinase_dom"/>
</dbReference>
<dbReference type="PANTHER" id="PTHR43065:SF42">
    <property type="entry name" value="TWO-COMPONENT SENSOR PPRA"/>
    <property type="match status" value="1"/>
</dbReference>
<name>A0ABY4X968_9SPHN</name>
<dbReference type="Pfam" id="PF02518">
    <property type="entry name" value="HATPase_c"/>
    <property type="match status" value="1"/>
</dbReference>
<proteinExistence type="predicted"/>
<dbReference type="Proteomes" id="UP001056937">
    <property type="component" value="Chromosome 1"/>
</dbReference>
<keyword evidence="5" id="KW-1185">Reference proteome</keyword>
<dbReference type="SMART" id="SM00387">
    <property type="entry name" value="HATPase_c"/>
    <property type="match status" value="1"/>
</dbReference>
<evidence type="ECO:0000313" key="5">
    <source>
        <dbReference type="Proteomes" id="UP001056937"/>
    </source>
</evidence>
<dbReference type="Gene3D" id="3.30.565.10">
    <property type="entry name" value="Histidine kinase-like ATPase, C-terminal domain"/>
    <property type="match status" value="1"/>
</dbReference>
<dbReference type="PRINTS" id="PR00344">
    <property type="entry name" value="BCTRLSENSOR"/>
</dbReference>
<dbReference type="SUPFAM" id="SSF55874">
    <property type="entry name" value="ATPase domain of HSP90 chaperone/DNA topoisomerase II/histidine kinase"/>
    <property type="match status" value="1"/>
</dbReference>
<dbReference type="InterPro" id="IPR004358">
    <property type="entry name" value="Sig_transdc_His_kin-like_C"/>
</dbReference>
<dbReference type="PANTHER" id="PTHR43065">
    <property type="entry name" value="SENSOR HISTIDINE KINASE"/>
    <property type="match status" value="1"/>
</dbReference>
<gene>
    <name evidence="4" type="ORF">LHA26_03245</name>
</gene>
<protein>
    <recommendedName>
        <fullName evidence="2">histidine kinase</fullName>
        <ecNumber evidence="2">2.7.13.3</ecNumber>
    </recommendedName>
</protein>
<evidence type="ECO:0000313" key="4">
    <source>
        <dbReference type="EMBL" id="USI73512.1"/>
    </source>
</evidence>
<sequence length="250" mass="25875">MTVTFTEALAVPPAVGWGTTKPDILLATKDGDLEEAFLLHDLKNHLQVVRSALNIVARGIQPGMADAGDQAMAIAHATLEEACAVIVTLTDRTVGGDDAGSGDVDQLLAGMLPLIRMVMGQDVQVGLECAAPYALDTMTARQFKNAVLNLALNAREAMPGGGRLEVSSRIVDGARLGDRPALCIAVRDTGAGMDAQALTLAGQPCFTTRPGRGSGLGLASIGAFARSAGGRFDIESEKGVGTTVRLQIPL</sequence>
<organism evidence="4 5">
    <name type="scientific">Sphingomonas morindae</name>
    <dbReference type="NCBI Taxonomy" id="1541170"/>
    <lineage>
        <taxon>Bacteria</taxon>
        <taxon>Pseudomonadati</taxon>
        <taxon>Pseudomonadota</taxon>
        <taxon>Alphaproteobacteria</taxon>
        <taxon>Sphingomonadales</taxon>
        <taxon>Sphingomonadaceae</taxon>
        <taxon>Sphingomonas</taxon>
    </lineage>
</organism>
<evidence type="ECO:0000256" key="2">
    <source>
        <dbReference type="ARBA" id="ARBA00012438"/>
    </source>
</evidence>
<accession>A0ABY4X968</accession>
<dbReference type="InterPro" id="IPR036890">
    <property type="entry name" value="HATPase_C_sf"/>
</dbReference>
<evidence type="ECO:0000256" key="1">
    <source>
        <dbReference type="ARBA" id="ARBA00000085"/>
    </source>
</evidence>
<reference evidence="4" key="1">
    <citation type="journal article" date="2022" name="Toxins">
        <title>Genomic Analysis of Sphingopyxis sp. USTB-05 for Biodegrading Cyanobacterial Hepatotoxins.</title>
        <authorList>
            <person name="Liu C."/>
            <person name="Xu Q."/>
            <person name="Zhao Z."/>
            <person name="Zhang H."/>
            <person name="Liu X."/>
            <person name="Yin C."/>
            <person name="Liu Y."/>
            <person name="Yan H."/>
        </authorList>
    </citation>
    <scope>NUCLEOTIDE SEQUENCE</scope>
    <source>
        <strain evidence="4">NBD5</strain>
    </source>
</reference>
<dbReference type="EC" id="2.7.13.3" evidence="2"/>
<comment type="catalytic activity">
    <reaction evidence="1">
        <text>ATP + protein L-histidine = ADP + protein N-phospho-L-histidine.</text>
        <dbReference type="EC" id="2.7.13.3"/>
    </reaction>
</comment>
<evidence type="ECO:0000259" key="3">
    <source>
        <dbReference type="PROSITE" id="PS50109"/>
    </source>
</evidence>